<name>A0A452ZAI5_AEGTS</name>
<dbReference type="PANTHER" id="PTHR47718">
    <property type="entry name" value="OS01G0519700 PROTEIN"/>
    <property type="match status" value="1"/>
</dbReference>
<sequence>MIDEEKFLVRTLNSIKIPTRKIMDILSFLRQGPLPYTKQHVTNVRESMRRENDSNDMMQLLDYFRGRQAEDSRYFYKFKVHPKDPSKVLCIYWADGYSRKVYNLYGDSLSFDTTYKTNKYNLPFAPFVGVSGHGQNCLFACAIIQD</sequence>
<reference evidence="2" key="5">
    <citation type="journal article" date="2021" name="G3 (Bethesda)">
        <title>Aegilops tauschii genome assembly Aet v5.0 features greater sequence contiguity and improved annotation.</title>
        <authorList>
            <person name="Wang L."/>
            <person name="Zhu T."/>
            <person name="Rodriguez J.C."/>
            <person name="Deal K.R."/>
            <person name="Dubcovsky J."/>
            <person name="McGuire P.E."/>
            <person name="Lux T."/>
            <person name="Spannagl M."/>
            <person name="Mayer K.F.X."/>
            <person name="Baldrich P."/>
            <person name="Meyers B.C."/>
            <person name="Huo N."/>
            <person name="Gu Y.Q."/>
            <person name="Zhou H."/>
            <person name="Devos K.M."/>
            <person name="Bennetzen J.L."/>
            <person name="Unver T."/>
            <person name="Budak H."/>
            <person name="Gulick P.J."/>
            <person name="Galiba G."/>
            <person name="Kalapos B."/>
            <person name="Nelson D.R."/>
            <person name="Li P."/>
            <person name="You F.M."/>
            <person name="Luo M.C."/>
            <person name="Dvorak J."/>
        </authorList>
    </citation>
    <scope>NUCLEOTIDE SEQUENCE [LARGE SCALE GENOMIC DNA]</scope>
    <source>
        <strain evidence="2">cv. AL8/78</strain>
    </source>
</reference>
<dbReference type="Proteomes" id="UP000015105">
    <property type="component" value="Chromosome 1D"/>
</dbReference>
<reference evidence="2" key="4">
    <citation type="submission" date="2019-03" db="UniProtKB">
        <authorList>
            <consortium name="EnsemblPlants"/>
        </authorList>
    </citation>
    <scope>IDENTIFICATION</scope>
</reference>
<keyword evidence="3" id="KW-1185">Reference proteome</keyword>
<dbReference type="AlphaFoldDB" id="A0A452ZAI5"/>
<feature type="domain" description="MULE transposase" evidence="1">
    <location>
        <begin position="109"/>
        <end position="145"/>
    </location>
</feature>
<reference evidence="2" key="3">
    <citation type="journal article" date="2017" name="Nature">
        <title>Genome sequence of the progenitor of the wheat D genome Aegilops tauschii.</title>
        <authorList>
            <person name="Luo M.C."/>
            <person name="Gu Y.Q."/>
            <person name="Puiu D."/>
            <person name="Wang H."/>
            <person name="Twardziok S.O."/>
            <person name="Deal K.R."/>
            <person name="Huo N."/>
            <person name="Zhu T."/>
            <person name="Wang L."/>
            <person name="Wang Y."/>
            <person name="McGuire P.E."/>
            <person name="Liu S."/>
            <person name="Long H."/>
            <person name="Ramasamy R.K."/>
            <person name="Rodriguez J.C."/>
            <person name="Van S.L."/>
            <person name="Yuan L."/>
            <person name="Wang Z."/>
            <person name="Xia Z."/>
            <person name="Xiao L."/>
            <person name="Anderson O.D."/>
            <person name="Ouyang S."/>
            <person name="Liang Y."/>
            <person name="Zimin A.V."/>
            <person name="Pertea G."/>
            <person name="Qi P."/>
            <person name="Bennetzen J.L."/>
            <person name="Dai X."/>
            <person name="Dawson M.W."/>
            <person name="Muller H.G."/>
            <person name="Kugler K."/>
            <person name="Rivarola-Duarte L."/>
            <person name="Spannagl M."/>
            <person name="Mayer K.F.X."/>
            <person name="Lu F.H."/>
            <person name="Bevan M.W."/>
            <person name="Leroy P."/>
            <person name="Li P."/>
            <person name="You F.M."/>
            <person name="Sun Q."/>
            <person name="Liu Z."/>
            <person name="Lyons E."/>
            <person name="Wicker T."/>
            <person name="Salzberg S.L."/>
            <person name="Devos K.M."/>
            <person name="Dvorak J."/>
        </authorList>
    </citation>
    <scope>NUCLEOTIDE SEQUENCE [LARGE SCALE GENOMIC DNA]</scope>
    <source>
        <strain evidence="2">cv. AL8/78</strain>
    </source>
</reference>
<protein>
    <recommendedName>
        <fullName evidence="1">MULE transposase domain-containing protein</fullName>
    </recommendedName>
</protein>
<evidence type="ECO:0000259" key="1">
    <source>
        <dbReference type="Pfam" id="PF10551"/>
    </source>
</evidence>
<dbReference type="EnsemblPlants" id="AET1Gv20689500.13">
    <property type="protein sequence ID" value="AET1Gv20689500.13"/>
    <property type="gene ID" value="AET1Gv20689500"/>
</dbReference>
<reference evidence="3" key="1">
    <citation type="journal article" date="2014" name="Science">
        <title>Ancient hybridizations among the ancestral genomes of bread wheat.</title>
        <authorList>
            <consortium name="International Wheat Genome Sequencing Consortium,"/>
            <person name="Marcussen T."/>
            <person name="Sandve S.R."/>
            <person name="Heier L."/>
            <person name="Spannagl M."/>
            <person name="Pfeifer M."/>
            <person name="Jakobsen K.S."/>
            <person name="Wulff B.B."/>
            <person name="Steuernagel B."/>
            <person name="Mayer K.F."/>
            <person name="Olsen O.A."/>
        </authorList>
    </citation>
    <scope>NUCLEOTIDE SEQUENCE [LARGE SCALE GENOMIC DNA]</scope>
    <source>
        <strain evidence="3">cv. AL8/78</strain>
    </source>
</reference>
<reference evidence="3" key="2">
    <citation type="journal article" date="2017" name="Nat. Plants">
        <title>The Aegilops tauschii genome reveals multiple impacts of transposons.</title>
        <authorList>
            <person name="Zhao G."/>
            <person name="Zou C."/>
            <person name="Li K."/>
            <person name="Wang K."/>
            <person name="Li T."/>
            <person name="Gao L."/>
            <person name="Zhang X."/>
            <person name="Wang H."/>
            <person name="Yang Z."/>
            <person name="Liu X."/>
            <person name="Jiang W."/>
            <person name="Mao L."/>
            <person name="Kong X."/>
            <person name="Jiao Y."/>
            <person name="Jia J."/>
        </authorList>
    </citation>
    <scope>NUCLEOTIDE SEQUENCE [LARGE SCALE GENOMIC DNA]</scope>
    <source>
        <strain evidence="3">cv. AL8/78</strain>
    </source>
</reference>
<dbReference type="Pfam" id="PF10551">
    <property type="entry name" value="MULE"/>
    <property type="match status" value="1"/>
</dbReference>
<evidence type="ECO:0000313" key="2">
    <source>
        <dbReference type="EnsemblPlants" id="AET1Gv20689500.13"/>
    </source>
</evidence>
<proteinExistence type="predicted"/>
<accession>A0A452ZAI5</accession>
<dbReference type="Gramene" id="AET1Gv20689500.13">
    <property type="protein sequence ID" value="AET1Gv20689500.13"/>
    <property type="gene ID" value="AET1Gv20689500"/>
</dbReference>
<evidence type="ECO:0000313" key="3">
    <source>
        <dbReference type="Proteomes" id="UP000015105"/>
    </source>
</evidence>
<dbReference type="PANTHER" id="PTHR47718:SF5">
    <property type="entry name" value="PROTEIN FAR1-RELATED SEQUENCE 8-LIKE"/>
    <property type="match status" value="1"/>
</dbReference>
<organism evidence="2 3">
    <name type="scientific">Aegilops tauschii subsp. strangulata</name>
    <name type="common">Goatgrass</name>
    <dbReference type="NCBI Taxonomy" id="200361"/>
    <lineage>
        <taxon>Eukaryota</taxon>
        <taxon>Viridiplantae</taxon>
        <taxon>Streptophyta</taxon>
        <taxon>Embryophyta</taxon>
        <taxon>Tracheophyta</taxon>
        <taxon>Spermatophyta</taxon>
        <taxon>Magnoliopsida</taxon>
        <taxon>Liliopsida</taxon>
        <taxon>Poales</taxon>
        <taxon>Poaceae</taxon>
        <taxon>BOP clade</taxon>
        <taxon>Pooideae</taxon>
        <taxon>Triticodae</taxon>
        <taxon>Triticeae</taxon>
        <taxon>Triticinae</taxon>
        <taxon>Aegilops</taxon>
    </lineage>
</organism>
<dbReference type="InterPro" id="IPR018289">
    <property type="entry name" value="MULE_transposase_dom"/>
</dbReference>